<evidence type="ECO:0000313" key="2">
    <source>
        <dbReference type="Proteomes" id="UP000467841"/>
    </source>
</evidence>
<keyword evidence="2" id="KW-1185">Reference proteome</keyword>
<comment type="caution">
    <text evidence="1">The sequence shown here is derived from an EMBL/GenBank/DDBJ whole genome shotgun (WGS) entry which is preliminary data.</text>
</comment>
<proteinExistence type="predicted"/>
<reference evidence="1" key="1">
    <citation type="submission" date="2020-01" db="EMBL/GenBank/DDBJ databases">
        <authorList>
            <person name="Mishra B."/>
        </authorList>
    </citation>
    <scope>NUCLEOTIDE SEQUENCE [LARGE SCALE GENOMIC DNA]</scope>
</reference>
<dbReference type="AlphaFoldDB" id="A0A6D2K0Y5"/>
<protein>
    <submittedName>
        <fullName evidence="1">Uncharacterized protein</fullName>
    </submittedName>
</protein>
<organism evidence="1 2">
    <name type="scientific">Microthlaspi erraticum</name>
    <dbReference type="NCBI Taxonomy" id="1685480"/>
    <lineage>
        <taxon>Eukaryota</taxon>
        <taxon>Viridiplantae</taxon>
        <taxon>Streptophyta</taxon>
        <taxon>Embryophyta</taxon>
        <taxon>Tracheophyta</taxon>
        <taxon>Spermatophyta</taxon>
        <taxon>Magnoliopsida</taxon>
        <taxon>eudicotyledons</taxon>
        <taxon>Gunneridae</taxon>
        <taxon>Pentapetalae</taxon>
        <taxon>rosids</taxon>
        <taxon>malvids</taxon>
        <taxon>Brassicales</taxon>
        <taxon>Brassicaceae</taxon>
        <taxon>Coluteocarpeae</taxon>
        <taxon>Microthlaspi</taxon>
    </lineage>
</organism>
<dbReference type="Proteomes" id="UP000467841">
    <property type="component" value="Unassembled WGS sequence"/>
</dbReference>
<evidence type="ECO:0000313" key="1">
    <source>
        <dbReference type="EMBL" id="CAA7045296.1"/>
    </source>
</evidence>
<sequence length="75" mass="8289">MADIDTLSGGIVRLQVAEAEVNNISIRFLDRKNGEPTKGKTSPEMILQQLTTKKGQIIFGLSQLRCKDKLLTKTS</sequence>
<gene>
    <name evidence="1" type="ORF">MERR_LOCUS32531</name>
</gene>
<accession>A0A6D2K0Y5</accession>
<name>A0A6D2K0Y5_9BRAS</name>
<dbReference type="EMBL" id="CACVBM020001318">
    <property type="protein sequence ID" value="CAA7045296.1"/>
    <property type="molecule type" value="Genomic_DNA"/>
</dbReference>
<dbReference type="OrthoDB" id="1732434at2759"/>